<dbReference type="PANTHER" id="PTHR31983:SF0">
    <property type="entry name" value="GLUCAN ENDO-1,3-BETA-D-GLUCOSIDASE 2"/>
    <property type="match status" value="1"/>
</dbReference>
<gene>
    <name evidence="13" type="primary">LOC111432794</name>
</gene>
<feature type="chain" id="PRO_5026797493" description="glucan endo-1,3-beta-D-glucosidase" evidence="9">
    <location>
        <begin position="23"/>
        <end position="688"/>
    </location>
</feature>
<dbReference type="GO" id="GO:0000272">
    <property type="term" value="P:polysaccharide catabolic process"/>
    <property type="evidence" value="ECO:0007669"/>
    <property type="project" value="UniProtKB-KW"/>
</dbReference>
<evidence type="ECO:0000259" key="11">
    <source>
        <dbReference type="Pfam" id="PF17652"/>
    </source>
</evidence>
<evidence type="ECO:0000256" key="2">
    <source>
        <dbReference type="ARBA" id="ARBA00010730"/>
    </source>
</evidence>
<evidence type="ECO:0000259" key="10">
    <source>
        <dbReference type="Pfam" id="PF03639"/>
    </source>
</evidence>
<dbReference type="EC" id="3.2.1.39" evidence="3"/>
<dbReference type="SMR" id="A0A6J1EFF1"/>
<dbReference type="PROSITE" id="PS52008">
    <property type="entry name" value="GH81"/>
    <property type="match status" value="1"/>
</dbReference>
<evidence type="ECO:0000313" key="12">
    <source>
        <dbReference type="Proteomes" id="UP000504609"/>
    </source>
</evidence>
<dbReference type="Pfam" id="PF03639">
    <property type="entry name" value="Glyco_hydro_81"/>
    <property type="match status" value="1"/>
</dbReference>
<evidence type="ECO:0000256" key="6">
    <source>
        <dbReference type="ARBA" id="ARBA00023295"/>
    </source>
</evidence>
<keyword evidence="8" id="KW-0624">Polysaccharide degradation</keyword>
<feature type="domain" description="Glycosyl hydrolase family 81 C-terminal" evidence="11">
    <location>
        <begin position="328"/>
        <end position="679"/>
    </location>
</feature>
<dbReference type="Gene3D" id="2.70.98.30">
    <property type="entry name" value="Golgi alpha-mannosidase II, domain 4"/>
    <property type="match status" value="1"/>
</dbReference>
<keyword evidence="9" id="KW-0732">Signal</keyword>
<evidence type="ECO:0000256" key="9">
    <source>
        <dbReference type="SAM" id="SignalP"/>
    </source>
</evidence>
<evidence type="ECO:0000256" key="5">
    <source>
        <dbReference type="ARBA" id="ARBA00023277"/>
    </source>
</evidence>
<dbReference type="InterPro" id="IPR040720">
    <property type="entry name" value="GH81_C"/>
</dbReference>
<feature type="domain" description="Glycosyl hydrolase family 81 N-terminal" evidence="10">
    <location>
        <begin position="54"/>
        <end position="317"/>
    </location>
</feature>
<dbReference type="AlphaFoldDB" id="A0A6J1EFF1"/>
<comment type="catalytic activity">
    <reaction evidence="1">
        <text>Hydrolysis of (1-&gt;3)-beta-D-glucosidic linkages in (1-&gt;3)-beta-D-glucans.</text>
        <dbReference type="EC" id="3.2.1.39"/>
    </reaction>
</comment>
<accession>A0A6J1EFF1</accession>
<proteinExistence type="inferred from homology"/>
<sequence length="688" mass="76082">MEAPNPWLLPFFLLLLLAAAFSDQLPPSSAQFPFPETTSTAVPDPTKFFSPSLLSSPLPTNSFFQNFVLNNGDLPEYIHPYLIRTANSSLSVSYPSRTSNSSITQLPFSPDLTISSVSNKTHFVSSFSDLAVDLDIGDFRFHLVRGSPYLTFSVLKTSSISISTGGNGVGSVDSYDGSTKHIIRLSNGRSWVVYSTAAIYLMKGKSSEIVTSGGFSGVIRVAVLPNSAAETEQILDRYSGCYPVSGYAKLSGNFGFSYKWQKKGSGGLLMLAHPLHRRVLSENLTVLQNFKYGSIDGDLVGVVGDSWDLNFAPIPITWHSINGIERKFFPEIVAALKHDVGTLNVTELSSTAASYFYGKLLARAARLALIAEEVDYAAGVIPAVVKFLKTGVQPWLDGKFGRNGFLYDRKWAGLVTKNGATSKTEDFGFGIYNDHHFHLGYFVYSIAVLAKLDRNWGNQYKAPAYALVYDYMNYRSKNSQFSIPFRNFDFWKLHSWAAGLTEFPDGRNQESTSEAINAYYAAALMGLAYGDESLTAVGSALTAAEIAAAQTWWHVNRGGRSSIYDEGFTEENRVVGILWSGARESRLWFATAEWRECRVGIQVLPVVPVTERVFADEGFVKEVVEWVSPALEREDAGEGWKGFVYALEGIYDNKENAVGKVKKLKKHDDGNSLSNLLWWIYSRPERQG</sequence>
<dbReference type="Pfam" id="PF17652">
    <property type="entry name" value="Glyco_hydro81C"/>
    <property type="match status" value="1"/>
</dbReference>
<dbReference type="KEGG" id="cmos:111432794"/>
<evidence type="ECO:0000256" key="7">
    <source>
        <dbReference type="ARBA" id="ARBA00023316"/>
    </source>
</evidence>
<dbReference type="RefSeq" id="XP_022925518.1">
    <property type="nucleotide sequence ID" value="XM_023069750.1"/>
</dbReference>
<dbReference type="PANTHER" id="PTHR31983">
    <property type="entry name" value="ENDO-1,3(4)-BETA-GLUCANASE 1"/>
    <property type="match status" value="1"/>
</dbReference>
<keyword evidence="5" id="KW-0119">Carbohydrate metabolism</keyword>
<organism evidence="12 13">
    <name type="scientific">Cucurbita moschata</name>
    <name type="common">Winter crookneck squash</name>
    <name type="synonym">Cucurbita pepo var. moschata</name>
    <dbReference type="NCBI Taxonomy" id="3662"/>
    <lineage>
        <taxon>Eukaryota</taxon>
        <taxon>Viridiplantae</taxon>
        <taxon>Streptophyta</taxon>
        <taxon>Embryophyta</taxon>
        <taxon>Tracheophyta</taxon>
        <taxon>Spermatophyta</taxon>
        <taxon>Magnoliopsida</taxon>
        <taxon>eudicotyledons</taxon>
        <taxon>Gunneridae</taxon>
        <taxon>Pentapetalae</taxon>
        <taxon>rosids</taxon>
        <taxon>fabids</taxon>
        <taxon>Cucurbitales</taxon>
        <taxon>Cucurbitaceae</taxon>
        <taxon>Cucurbiteae</taxon>
        <taxon>Cucurbita</taxon>
    </lineage>
</organism>
<keyword evidence="6" id="KW-0326">Glycosidase</keyword>
<dbReference type="Proteomes" id="UP000504609">
    <property type="component" value="Unplaced"/>
</dbReference>
<dbReference type="InterPro" id="IPR040451">
    <property type="entry name" value="GH81_N"/>
</dbReference>
<evidence type="ECO:0000256" key="3">
    <source>
        <dbReference type="ARBA" id="ARBA00012780"/>
    </source>
</evidence>
<evidence type="ECO:0000256" key="1">
    <source>
        <dbReference type="ARBA" id="ARBA00000382"/>
    </source>
</evidence>
<evidence type="ECO:0000313" key="13">
    <source>
        <dbReference type="RefSeq" id="XP_022925518.1"/>
    </source>
</evidence>
<dbReference type="InterPro" id="IPR005200">
    <property type="entry name" value="Endo-beta-glucanase"/>
</dbReference>
<evidence type="ECO:0000256" key="8">
    <source>
        <dbReference type="ARBA" id="ARBA00023326"/>
    </source>
</evidence>
<dbReference type="GO" id="GO:0071555">
    <property type="term" value="P:cell wall organization"/>
    <property type="evidence" value="ECO:0007669"/>
    <property type="project" value="UniProtKB-KW"/>
</dbReference>
<feature type="signal peptide" evidence="9">
    <location>
        <begin position="1"/>
        <end position="22"/>
    </location>
</feature>
<evidence type="ECO:0000256" key="4">
    <source>
        <dbReference type="ARBA" id="ARBA00022801"/>
    </source>
</evidence>
<keyword evidence="12" id="KW-1185">Reference proteome</keyword>
<reference evidence="13" key="1">
    <citation type="submission" date="2025-08" db="UniProtKB">
        <authorList>
            <consortium name="RefSeq"/>
        </authorList>
    </citation>
    <scope>IDENTIFICATION</scope>
    <source>
        <tissue evidence="13">Young leaves</tissue>
    </source>
</reference>
<dbReference type="GeneID" id="111432794"/>
<name>A0A6J1EFF1_CUCMO</name>
<protein>
    <recommendedName>
        <fullName evidence="3">glucan endo-1,3-beta-D-glucosidase</fullName>
        <ecNumber evidence="3">3.2.1.39</ecNumber>
    </recommendedName>
</protein>
<dbReference type="GO" id="GO:0042973">
    <property type="term" value="F:glucan endo-1,3-beta-D-glucosidase activity"/>
    <property type="evidence" value="ECO:0007669"/>
    <property type="project" value="UniProtKB-EC"/>
</dbReference>
<keyword evidence="4" id="KW-0378">Hydrolase</keyword>
<keyword evidence="7" id="KW-0961">Cell wall biogenesis/degradation</keyword>
<comment type="similarity">
    <text evidence="2">Belongs to the glycosyl hydrolase 81 family.</text>
</comment>
<dbReference type="GO" id="GO:0052861">
    <property type="term" value="F:endo-1,3(4)-beta-glucanase activity"/>
    <property type="evidence" value="ECO:0007669"/>
    <property type="project" value="InterPro"/>
</dbReference>